<dbReference type="GO" id="GO:0003700">
    <property type="term" value="F:DNA-binding transcription factor activity"/>
    <property type="evidence" value="ECO:0007669"/>
    <property type="project" value="InterPro"/>
</dbReference>
<evidence type="ECO:0000259" key="1">
    <source>
        <dbReference type="PROSITE" id="PS50995"/>
    </source>
</evidence>
<evidence type="ECO:0000313" key="3">
    <source>
        <dbReference type="Proteomes" id="UP000237983"/>
    </source>
</evidence>
<dbReference type="InterPro" id="IPR000835">
    <property type="entry name" value="HTH_MarR-typ"/>
</dbReference>
<dbReference type="PRINTS" id="PR00598">
    <property type="entry name" value="HTHMARR"/>
</dbReference>
<dbReference type="SMART" id="SM00347">
    <property type="entry name" value="HTH_MARR"/>
    <property type="match status" value="1"/>
</dbReference>
<dbReference type="EMBL" id="PVTL01000011">
    <property type="protein sequence ID" value="PRY65031.1"/>
    <property type="molecule type" value="Genomic_DNA"/>
</dbReference>
<dbReference type="AlphaFoldDB" id="A0A2T0V4D9"/>
<dbReference type="GO" id="GO:0006950">
    <property type="term" value="P:response to stress"/>
    <property type="evidence" value="ECO:0007669"/>
    <property type="project" value="TreeGrafter"/>
</dbReference>
<dbReference type="InterPro" id="IPR011991">
    <property type="entry name" value="ArsR-like_HTH"/>
</dbReference>
<gene>
    <name evidence="2" type="ORF">B0I08_11149</name>
</gene>
<protein>
    <submittedName>
        <fullName evidence="2">DNA-binding MarR family transcriptional regulator</fullName>
    </submittedName>
</protein>
<organism evidence="2 3">
    <name type="scientific">Glaciihabitans tibetensis</name>
    <dbReference type="NCBI Taxonomy" id="1266600"/>
    <lineage>
        <taxon>Bacteria</taxon>
        <taxon>Bacillati</taxon>
        <taxon>Actinomycetota</taxon>
        <taxon>Actinomycetes</taxon>
        <taxon>Micrococcales</taxon>
        <taxon>Microbacteriaceae</taxon>
        <taxon>Glaciihabitans</taxon>
    </lineage>
</organism>
<dbReference type="SUPFAM" id="SSF46785">
    <property type="entry name" value="Winged helix' DNA-binding domain"/>
    <property type="match status" value="1"/>
</dbReference>
<evidence type="ECO:0000313" key="2">
    <source>
        <dbReference type="EMBL" id="PRY65031.1"/>
    </source>
</evidence>
<proteinExistence type="predicted"/>
<dbReference type="Proteomes" id="UP000237983">
    <property type="component" value="Unassembled WGS sequence"/>
</dbReference>
<keyword evidence="2" id="KW-0238">DNA-binding</keyword>
<dbReference type="PROSITE" id="PS50995">
    <property type="entry name" value="HTH_MARR_2"/>
    <property type="match status" value="1"/>
</dbReference>
<dbReference type="InterPro" id="IPR039422">
    <property type="entry name" value="MarR/SlyA-like"/>
</dbReference>
<accession>A0A2T0V4D9</accession>
<dbReference type="PANTHER" id="PTHR33164">
    <property type="entry name" value="TRANSCRIPTIONAL REGULATOR, MARR FAMILY"/>
    <property type="match status" value="1"/>
</dbReference>
<keyword evidence="3" id="KW-1185">Reference proteome</keyword>
<dbReference type="Pfam" id="PF12802">
    <property type="entry name" value="MarR_2"/>
    <property type="match status" value="1"/>
</dbReference>
<sequence>MDVVSDSLPPRSHSDARYSHLVEVEQAVSLLHQLSRAKLRVLVERFDADLQPAGFAVLRCVVANSPIRSGDIASALGIDKSAVSRQLTILRDAGLIDATPDPADGRATLVVATDAALVALKLFREDVRAEYERILDSWETEEIVAFGALLQKFNTSLS</sequence>
<comment type="caution">
    <text evidence="2">The sequence shown here is derived from an EMBL/GenBank/DDBJ whole genome shotgun (WGS) entry which is preliminary data.</text>
</comment>
<dbReference type="InterPro" id="IPR036388">
    <property type="entry name" value="WH-like_DNA-bd_sf"/>
</dbReference>
<name>A0A2T0V4D9_9MICO</name>
<feature type="domain" description="HTH marR-type" evidence="1">
    <location>
        <begin position="24"/>
        <end position="155"/>
    </location>
</feature>
<dbReference type="PANTHER" id="PTHR33164:SF57">
    <property type="entry name" value="MARR-FAMILY TRANSCRIPTIONAL REGULATOR"/>
    <property type="match status" value="1"/>
</dbReference>
<dbReference type="GO" id="GO:0003677">
    <property type="term" value="F:DNA binding"/>
    <property type="evidence" value="ECO:0007669"/>
    <property type="project" value="UniProtKB-KW"/>
</dbReference>
<reference evidence="2 3" key="1">
    <citation type="submission" date="2018-03" db="EMBL/GenBank/DDBJ databases">
        <title>Genomic Encyclopedia of Type Strains, Phase III (KMG-III): the genomes of soil and plant-associated and newly described type strains.</title>
        <authorList>
            <person name="Whitman W."/>
        </authorList>
    </citation>
    <scope>NUCLEOTIDE SEQUENCE [LARGE SCALE GENOMIC DNA]</scope>
    <source>
        <strain evidence="2 3">CGMCC 1.12484</strain>
    </source>
</reference>
<dbReference type="CDD" id="cd00090">
    <property type="entry name" value="HTH_ARSR"/>
    <property type="match status" value="1"/>
</dbReference>
<dbReference type="InterPro" id="IPR036390">
    <property type="entry name" value="WH_DNA-bd_sf"/>
</dbReference>
<dbReference type="Gene3D" id="1.10.10.10">
    <property type="entry name" value="Winged helix-like DNA-binding domain superfamily/Winged helix DNA-binding domain"/>
    <property type="match status" value="1"/>
</dbReference>